<dbReference type="OrthoDB" id="1068731at2759"/>
<proteinExistence type="predicted"/>
<evidence type="ECO:0000259" key="2">
    <source>
        <dbReference type="PROSITE" id="PS50004"/>
    </source>
</evidence>
<dbReference type="SMART" id="SM00239">
    <property type="entry name" value="C2"/>
    <property type="match status" value="1"/>
</dbReference>
<dbReference type="EMBL" id="KK915213">
    <property type="protein sequence ID" value="KDP23239.1"/>
    <property type="molecule type" value="Genomic_DNA"/>
</dbReference>
<gene>
    <name evidence="3" type="ORF">JCGZ_23072</name>
</gene>
<dbReference type="InterPro" id="IPR044750">
    <property type="entry name" value="C2_SRC2/BAP"/>
</dbReference>
<dbReference type="InterPro" id="IPR035892">
    <property type="entry name" value="C2_domain_sf"/>
</dbReference>
<dbReference type="Proteomes" id="UP000027138">
    <property type="component" value="Unassembled WGS sequence"/>
</dbReference>
<dbReference type="AlphaFoldDB" id="A0A067JUQ4"/>
<feature type="compositionally biased region" description="Basic and acidic residues" evidence="1">
    <location>
        <begin position="39"/>
        <end position="51"/>
    </location>
</feature>
<dbReference type="PANTHER" id="PTHR32246:SF28">
    <property type="entry name" value="C2 DOMAIN-CONTAINING PROTEIN"/>
    <property type="match status" value="1"/>
</dbReference>
<dbReference type="CDD" id="cd04051">
    <property type="entry name" value="C2_SRC2_like"/>
    <property type="match status" value="1"/>
</dbReference>
<dbReference type="Gene3D" id="2.60.40.150">
    <property type="entry name" value="C2 domain"/>
    <property type="match status" value="1"/>
</dbReference>
<dbReference type="SUPFAM" id="SSF49562">
    <property type="entry name" value="C2 domain (Calcium/lipid-binding domain, CaLB)"/>
    <property type="match status" value="1"/>
</dbReference>
<reference evidence="3 4" key="1">
    <citation type="journal article" date="2014" name="PLoS ONE">
        <title>Global Analysis of Gene Expression Profiles in Physic Nut (Jatropha curcas L.) Seedlings Exposed to Salt Stress.</title>
        <authorList>
            <person name="Zhang L."/>
            <person name="Zhang C."/>
            <person name="Wu P."/>
            <person name="Chen Y."/>
            <person name="Li M."/>
            <person name="Jiang H."/>
            <person name="Wu G."/>
        </authorList>
    </citation>
    <scope>NUCLEOTIDE SEQUENCE [LARGE SCALE GENOMIC DNA]</scope>
    <source>
        <strain evidence="4">cv. GZQX0401</strain>
        <tissue evidence="3">Young leaves</tissue>
    </source>
</reference>
<name>A0A067JUQ4_JATCU</name>
<protein>
    <recommendedName>
        <fullName evidence="2">C2 domain-containing protein</fullName>
    </recommendedName>
</protein>
<feature type="region of interest" description="Disordered" evidence="1">
    <location>
        <begin position="39"/>
        <end position="64"/>
    </location>
</feature>
<keyword evidence="4" id="KW-1185">Reference proteome</keyword>
<sequence>MDWISLELKLISCRDLKAFNLFQKLSVYAVVSISNDSDEEKKKKQNREQQRQKTLIDGGGGSNPEWNQVMQFDLKHVSQIESDHLFLKFKLRCAGVLYGKRSIGKVCVPFKDLIEEFDGNVRFVSYQVRTSDGKPNGVLNFSYKVKKEGDDLPRTAAATTTSHFSRERLQVEPQKKRLYPSLDDIRSPLPVPYYIMSPTQLPAFVHHPCPSPLVQSAGPYWHGKQTAAGNEYGLRGGQLGCDY</sequence>
<dbReference type="Pfam" id="PF00168">
    <property type="entry name" value="C2"/>
    <property type="match status" value="1"/>
</dbReference>
<evidence type="ECO:0000256" key="1">
    <source>
        <dbReference type="SAM" id="MobiDB-lite"/>
    </source>
</evidence>
<evidence type="ECO:0000313" key="4">
    <source>
        <dbReference type="Proteomes" id="UP000027138"/>
    </source>
</evidence>
<dbReference type="PANTHER" id="PTHR32246">
    <property type="entry name" value="INGRESSION PROTEIN FIC1"/>
    <property type="match status" value="1"/>
</dbReference>
<accession>A0A067JUQ4</accession>
<dbReference type="GO" id="GO:0006952">
    <property type="term" value="P:defense response"/>
    <property type="evidence" value="ECO:0007669"/>
    <property type="project" value="InterPro"/>
</dbReference>
<dbReference type="InterPro" id="IPR000008">
    <property type="entry name" value="C2_dom"/>
</dbReference>
<dbReference type="STRING" id="180498.A0A067JUQ4"/>
<organism evidence="3 4">
    <name type="scientific">Jatropha curcas</name>
    <name type="common">Barbados nut</name>
    <dbReference type="NCBI Taxonomy" id="180498"/>
    <lineage>
        <taxon>Eukaryota</taxon>
        <taxon>Viridiplantae</taxon>
        <taxon>Streptophyta</taxon>
        <taxon>Embryophyta</taxon>
        <taxon>Tracheophyta</taxon>
        <taxon>Spermatophyta</taxon>
        <taxon>Magnoliopsida</taxon>
        <taxon>eudicotyledons</taxon>
        <taxon>Gunneridae</taxon>
        <taxon>Pentapetalae</taxon>
        <taxon>rosids</taxon>
        <taxon>fabids</taxon>
        <taxon>Malpighiales</taxon>
        <taxon>Euphorbiaceae</taxon>
        <taxon>Crotonoideae</taxon>
        <taxon>Jatropheae</taxon>
        <taxon>Jatropha</taxon>
    </lineage>
</organism>
<feature type="domain" description="C2" evidence="2">
    <location>
        <begin position="1"/>
        <end position="125"/>
    </location>
</feature>
<dbReference type="PROSITE" id="PS50004">
    <property type="entry name" value="C2"/>
    <property type="match status" value="1"/>
</dbReference>
<evidence type="ECO:0000313" key="3">
    <source>
        <dbReference type="EMBL" id="KDP23239.1"/>
    </source>
</evidence>